<accession>A0A9Q1CF77</accession>
<keyword evidence="1" id="KW-0175">Coiled coil</keyword>
<protein>
    <submittedName>
        <fullName evidence="3">Uncharacterized protein</fullName>
    </submittedName>
</protein>
<name>A0A9Q1CF77_HOLLE</name>
<proteinExistence type="predicted"/>
<gene>
    <name evidence="3" type="ORF">HOLleu_11651</name>
</gene>
<comment type="caution">
    <text evidence="3">The sequence shown here is derived from an EMBL/GenBank/DDBJ whole genome shotgun (WGS) entry which is preliminary data.</text>
</comment>
<feature type="coiled-coil region" evidence="1">
    <location>
        <begin position="656"/>
        <end position="736"/>
    </location>
</feature>
<organism evidence="3 4">
    <name type="scientific">Holothuria leucospilota</name>
    <name type="common">Black long sea cucumber</name>
    <name type="synonym">Mertensiothuria leucospilota</name>
    <dbReference type="NCBI Taxonomy" id="206669"/>
    <lineage>
        <taxon>Eukaryota</taxon>
        <taxon>Metazoa</taxon>
        <taxon>Echinodermata</taxon>
        <taxon>Eleutherozoa</taxon>
        <taxon>Echinozoa</taxon>
        <taxon>Holothuroidea</taxon>
        <taxon>Aspidochirotacea</taxon>
        <taxon>Aspidochirotida</taxon>
        <taxon>Holothuriidae</taxon>
        <taxon>Holothuria</taxon>
    </lineage>
</organism>
<feature type="coiled-coil region" evidence="1">
    <location>
        <begin position="806"/>
        <end position="840"/>
    </location>
</feature>
<feature type="coiled-coil region" evidence="1">
    <location>
        <begin position="1127"/>
        <end position="1179"/>
    </location>
</feature>
<evidence type="ECO:0000313" key="3">
    <source>
        <dbReference type="EMBL" id="KAJ8044246.1"/>
    </source>
</evidence>
<evidence type="ECO:0000256" key="1">
    <source>
        <dbReference type="SAM" id="Coils"/>
    </source>
</evidence>
<dbReference type="PANTHER" id="PTHR23159">
    <property type="entry name" value="CENTROSOMAL PROTEIN 2"/>
    <property type="match status" value="1"/>
</dbReference>
<evidence type="ECO:0000256" key="2">
    <source>
        <dbReference type="SAM" id="MobiDB-lite"/>
    </source>
</evidence>
<feature type="coiled-coil region" evidence="1">
    <location>
        <begin position="1204"/>
        <end position="1238"/>
    </location>
</feature>
<feature type="region of interest" description="Disordered" evidence="2">
    <location>
        <begin position="1025"/>
        <end position="1065"/>
    </location>
</feature>
<dbReference type="EMBL" id="JAIZAY010000004">
    <property type="protein sequence ID" value="KAJ8044246.1"/>
    <property type="molecule type" value="Genomic_DNA"/>
</dbReference>
<dbReference type="Proteomes" id="UP001152320">
    <property type="component" value="Chromosome 4"/>
</dbReference>
<feature type="compositionally biased region" description="Polar residues" evidence="2">
    <location>
        <begin position="1041"/>
        <end position="1051"/>
    </location>
</feature>
<reference evidence="3" key="1">
    <citation type="submission" date="2021-10" db="EMBL/GenBank/DDBJ databases">
        <title>Tropical sea cucumber genome reveals ecological adaptation and Cuvierian tubules defense mechanism.</title>
        <authorList>
            <person name="Chen T."/>
        </authorList>
    </citation>
    <scope>NUCLEOTIDE SEQUENCE</scope>
    <source>
        <strain evidence="3">Nanhai2018</strain>
        <tissue evidence="3">Muscle</tissue>
    </source>
</reference>
<dbReference type="OrthoDB" id="10071766at2759"/>
<dbReference type="PANTHER" id="PTHR23159:SF31">
    <property type="entry name" value="CENTROSOME-ASSOCIATED PROTEIN CEP250 ISOFORM X1"/>
    <property type="match status" value="1"/>
</dbReference>
<keyword evidence="4" id="KW-1185">Reference proteome</keyword>
<sequence>MPSLQQVISNKGKDHGGVKSTILHRTPLTEINGQKLAVHDGDQIKKSLIKTTKEFALTPGEKKGRRSLNLDYGKQSLGQPKCNDNREVAGNQHEAENIQEEQDTLSTGLSLSSLETVINTSEPGLSLTCDDFDSKTFNLISSSVEPIHCNSSSVISLTSINSEDFLEASQQHDESFLIAEFVSEVISKAQKIVSEESVSGSDEANQAEKGLYLFPDTERNGSDVSSAEEQQLQSQEINFTEVNIIEKENVGEAEDQSFPLSYLEESASREEDFLDLVSIRSSPALEEVLESSGEERLLAYEDSCLSQDLEGGVEDVSEISLQNFFQLQQEMPEVEDEMHTNLLLQLTPSKILSSAPQIVPVFQHAASAKSEYEVALCSGNLWHSKTRNEVITSPVRSHNIEGNRDDILTTPVQTNSGCFTSPLSLSNHSQMTSPVGVSEETSMTPPCLHVRSCNTSPVELTDQSTVMSPFEVKYQSCNTTPIEKLSKETETVHLSTRDTAVGEVVVTTNDFCTHMTPSKSLDKECGTSPLMVCNVSQMTTPVSSCERSTLMTPSKSHDKELSNFTRKSENSMALMDQMKSSYISNKLLRREVSSLKKHRTLWEEHLQKEQQEMRKRLSMIKHKETEIHHAKQAVKASVQNEIDDLLTQVGQQLTQIGELEQNVQQKDEEIENLKRTNEERKKKYCDEVKELQDDLCLAYKQHEIEVTELKDKLEKQTSYEKLYHKLMAKNRKLEEEALSFTELKESLMKATEIQKKMSVLSETFIAVKSLFQKTLAEKSALDVKQKELCEKEEELLKKFQKSSEETEHLIRETKRLQEVVEEEKKKSILVETERERLQDELCVDGNRHAKVAQEIETLRSDGEGLRGENTQLKDAELLLRASQQEREDILESEMSDVRDENVKMKEKLDEMDERNKRLTSELETMKTKYSEAVRTEDSLKVQLKNEQESKEFVQTELESMEEYAKELEAKVKTSQQDLDISKKSLQEAQNAMQNYELMNPTSQVQEETPTEGNSQSSSLVFSILNSPLPTRDRPEPCNRGNVLNLSSSVTSHTKDSISPVEHSSSQLQERNLIGQSAHSAFSRVHPASSSREEADLSLGEHVQKANDLFNVLTEKIFHKMQISNQKIAELEGRSDQLVADLQKSRKQYDSYVLQLQNQLQDSELQVRHLKQQLQAACSKTYDDQEKLHLALREAQAAELCTSQNNEQKLTIIRMQKEIEKLVKELKMAEYHKQVYQEQVTSLTNLISNKGSPDIKQTMALLSKVSADHTTLKKEMRIVQENWQKAEAEVQSLDSLFNHCVKLLEEVPPHVRNNDKNLQTLTRILLSP</sequence>
<evidence type="ECO:0000313" key="4">
    <source>
        <dbReference type="Proteomes" id="UP001152320"/>
    </source>
</evidence>
<feature type="coiled-coil region" evidence="1">
    <location>
        <begin position="865"/>
        <end position="998"/>
    </location>
</feature>